<comment type="caution">
    <text evidence="4">The sequence shown here is derived from an EMBL/GenBank/DDBJ whole genome shotgun (WGS) entry which is preliminary data.</text>
</comment>
<dbReference type="PANTHER" id="PTHR43861">
    <property type="entry name" value="TRANS-ACONITATE 2-METHYLTRANSFERASE-RELATED"/>
    <property type="match status" value="1"/>
</dbReference>
<dbReference type="InterPro" id="IPR029063">
    <property type="entry name" value="SAM-dependent_MTases_sf"/>
</dbReference>
<evidence type="ECO:0000256" key="2">
    <source>
        <dbReference type="ARBA" id="ARBA00022679"/>
    </source>
</evidence>
<keyword evidence="2" id="KW-0808">Transferase</keyword>
<name>A0ABQ3VHL8_9CHLR</name>
<dbReference type="PANTHER" id="PTHR43861:SF1">
    <property type="entry name" value="TRANS-ACONITATE 2-METHYLTRANSFERASE"/>
    <property type="match status" value="1"/>
</dbReference>
<evidence type="ECO:0000313" key="4">
    <source>
        <dbReference type="EMBL" id="GHO84858.1"/>
    </source>
</evidence>
<dbReference type="Gene3D" id="3.40.50.150">
    <property type="entry name" value="Vaccinia Virus protein VP39"/>
    <property type="match status" value="1"/>
</dbReference>
<reference evidence="4 5" key="1">
    <citation type="journal article" date="2021" name="Int. J. Syst. Evol. Microbiol.">
        <title>Reticulibacter mediterranei gen. nov., sp. nov., within the new family Reticulibacteraceae fam. nov., and Ktedonospora formicarum gen. nov., sp. nov., Ktedonobacter robiniae sp. nov., Dictyobacter formicarum sp. nov. and Dictyobacter arantiisoli sp. nov., belonging to the class Ktedonobacteria.</title>
        <authorList>
            <person name="Yabe S."/>
            <person name="Zheng Y."/>
            <person name="Wang C.M."/>
            <person name="Sakai Y."/>
            <person name="Abe K."/>
            <person name="Yokota A."/>
            <person name="Donadio S."/>
            <person name="Cavaletti L."/>
            <person name="Monciardini P."/>
        </authorList>
    </citation>
    <scope>NUCLEOTIDE SEQUENCE [LARGE SCALE GENOMIC DNA]</scope>
    <source>
        <strain evidence="4 5">SOSP1-9</strain>
    </source>
</reference>
<dbReference type="EMBL" id="BNJJ01000007">
    <property type="protein sequence ID" value="GHO84858.1"/>
    <property type="molecule type" value="Genomic_DNA"/>
</dbReference>
<dbReference type="RefSeq" id="WP_201362486.1">
    <property type="nucleotide sequence ID" value="NZ_BNJJ01000007.1"/>
</dbReference>
<dbReference type="Pfam" id="PF13649">
    <property type="entry name" value="Methyltransf_25"/>
    <property type="match status" value="1"/>
</dbReference>
<proteinExistence type="predicted"/>
<accession>A0ABQ3VHL8</accession>
<dbReference type="InterPro" id="IPR041698">
    <property type="entry name" value="Methyltransf_25"/>
</dbReference>
<keyword evidence="1 4" id="KW-0489">Methyltransferase</keyword>
<dbReference type="Proteomes" id="UP000635565">
    <property type="component" value="Unassembled WGS sequence"/>
</dbReference>
<keyword evidence="5" id="KW-1185">Reference proteome</keyword>
<sequence length="249" mass="28592">MGERPWYETFFNEDYVRLYTPFLSPARTRQDVTNIIKLLNLQPGNSVLDLCCGYGRHTLELARYGCQVIGQDLSPRLLEQARTTAEEQKLQVRWLQSDMRTIPFENEFDGIINMFTSFGYFDNDDEDLKVLQQIARALKPGGLFLLETIQQARVIRTSAPHSIIRYPDGLIVLEERHVDLLTSHNNVRISLLHPDGRRTEHHQSIRVYTLTELVKMLRAAGLELTTYYGGLDGSALTIESRLVLISQKP</sequence>
<evidence type="ECO:0000313" key="5">
    <source>
        <dbReference type="Proteomes" id="UP000635565"/>
    </source>
</evidence>
<gene>
    <name evidence="4" type="ORF">KSZ_28640</name>
</gene>
<dbReference type="Gene3D" id="2.20.25.110">
    <property type="entry name" value="S-adenosyl-L-methionine-dependent methyltransferases"/>
    <property type="match status" value="1"/>
</dbReference>
<protein>
    <submittedName>
        <fullName evidence="4">Methyltransferase type 11</fullName>
    </submittedName>
</protein>
<dbReference type="CDD" id="cd02440">
    <property type="entry name" value="AdoMet_MTases"/>
    <property type="match status" value="1"/>
</dbReference>
<dbReference type="GO" id="GO:0008168">
    <property type="term" value="F:methyltransferase activity"/>
    <property type="evidence" value="ECO:0007669"/>
    <property type="project" value="UniProtKB-KW"/>
</dbReference>
<evidence type="ECO:0000259" key="3">
    <source>
        <dbReference type="Pfam" id="PF13649"/>
    </source>
</evidence>
<dbReference type="GO" id="GO:0032259">
    <property type="term" value="P:methylation"/>
    <property type="evidence" value="ECO:0007669"/>
    <property type="project" value="UniProtKB-KW"/>
</dbReference>
<organism evidence="4 5">
    <name type="scientific">Dictyobacter formicarum</name>
    <dbReference type="NCBI Taxonomy" id="2778368"/>
    <lineage>
        <taxon>Bacteria</taxon>
        <taxon>Bacillati</taxon>
        <taxon>Chloroflexota</taxon>
        <taxon>Ktedonobacteria</taxon>
        <taxon>Ktedonobacterales</taxon>
        <taxon>Dictyobacteraceae</taxon>
        <taxon>Dictyobacter</taxon>
    </lineage>
</organism>
<dbReference type="SUPFAM" id="SSF53335">
    <property type="entry name" value="S-adenosyl-L-methionine-dependent methyltransferases"/>
    <property type="match status" value="1"/>
</dbReference>
<feature type="domain" description="Methyltransferase" evidence="3">
    <location>
        <begin position="47"/>
        <end position="142"/>
    </location>
</feature>
<evidence type="ECO:0000256" key="1">
    <source>
        <dbReference type="ARBA" id="ARBA00022603"/>
    </source>
</evidence>